<accession>A0A482MV27</accession>
<organism evidence="7 8">
    <name type="scientific">Escherichia phage vB_EcoM_WFC</name>
    <dbReference type="NCBI Taxonomy" id="2508193"/>
    <lineage>
        <taxon>Viruses</taxon>
        <taxon>Duplodnaviria</taxon>
        <taxon>Heunggongvirae</taxon>
        <taxon>Uroviricota</taxon>
        <taxon>Caudoviricetes</taxon>
        <taxon>Lindbergviridae</taxon>
        <taxon>Wifcevirus</taxon>
        <taxon>Wifcevirus WFC</taxon>
    </lineage>
</organism>
<keyword evidence="2 7" id="KW-0548">Nucleotidyltransferase</keyword>
<dbReference type="Gene3D" id="1.10.150.870">
    <property type="match status" value="1"/>
</dbReference>
<name>A0A482MV27_9CAUD</name>
<feature type="domain" description="Bacterial DNA polymerase III alpha subunit NTPase" evidence="5">
    <location>
        <begin position="243"/>
        <end position="500"/>
    </location>
</feature>
<proteinExistence type="predicted"/>
<evidence type="ECO:0000256" key="4">
    <source>
        <dbReference type="ARBA" id="ARBA00022932"/>
    </source>
</evidence>
<keyword evidence="1 7" id="KW-0808">Transferase</keyword>
<evidence type="ECO:0000256" key="1">
    <source>
        <dbReference type="ARBA" id="ARBA00022679"/>
    </source>
</evidence>
<dbReference type="EC" id="2.7.7.7" evidence="7"/>
<sequence length="967" mass="108352">MFPQLRVRSGYTFKEVYGRHPEIIARLKELGCEVAALVDNNTWGHVRWEKECQKNDIKPMFGMEIPIIDPDADPKKGFKPKAWILALDLKSFYNATTLATQRGGLTRAEFGALDGVVKFCGGAVELLRPEDYDYIDVNPSSFLLAKRQALAHRSGGRPLVLTGYNHMPSPEHVDFAYAWEVRDTVKPHCIVDVEDLRKQLKGILTEDELNQATANAVDIANGIVGLDLKLRKAPIIHLAGDMVKLAREGMEYRLKAGHIKEWTQEYEDRFNEEIHQIQLKDFDSYFLVVADLVRFAKTKMLVGPARGSSAGSLVCYCLGITEVDPIPYKLLFARFIDVSRADLPDIDIDFEDTKRYMVFDYLKEKYGEMNVAKLGNINTLKANSVMAQVGKKFNIGYHETANIKNALLEYSSGDARYGHGLEDTFATTTTGQEFVAKYPDAARCMGDLEIHPSHTGVHAAGIIVCNDPISDYCTVTAEGIAQIDKPDSEYLNLLKLDALGLRTLGIISDTGVIDAETLYGIKLDDQSVLDILNENKMSGIFQFEGDAVRSVTNFVHVDNFNKIDNLTALGRPGPLSSGMAQKYIERAAGRAPIEYDVPQLEPYLKETYGVFLYQEQIMAVVKEIGSFDWAKTSAVRKAMSGRKGEEYFNKLGEDFVAGAINNGVPEADARKLWQAMATFGSWGFNKSHSVSYAVVTYWTLWLKRHYPLEFAAACLRAAKDEDQTIAILRELAKEGVDYVPIDPDHSSMNWTIANGKLIGGIMNAKGYGMVKAMKYIEAREAGTLTQKQKDALANAEVKYGDLTEMHTKFGWAYNDPYLIGVTSGASIRQMKEVGDDERAIVIGKLTKKVLADENEATRIRKRLERGIYTKHGKLKKGLQADGRYAEFDQYGNKLETQFIDLMCKDDSTDSPMRFRIRPEKFQKYGKYIAENVGNGAFFLMKGRKLEGIDMFIVDVIKQVYPDGNKQP</sequence>
<dbReference type="Pfam" id="PF07733">
    <property type="entry name" value="DNA_pol3_alpha"/>
    <property type="match status" value="1"/>
</dbReference>
<dbReference type="EMBL" id="MK373777">
    <property type="protein sequence ID" value="QBQ77455.1"/>
    <property type="molecule type" value="Genomic_DNA"/>
</dbReference>
<gene>
    <name evidence="7" type="ORF">WFC_00063</name>
</gene>
<evidence type="ECO:0000259" key="5">
    <source>
        <dbReference type="Pfam" id="PF07733"/>
    </source>
</evidence>
<dbReference type="PANTHER" id="PTHR32294">
    <property type="entry name" value="DNA POLYMERASE III SUBUNIT ALPHA"/>
    <property type="match status" value="1"/>
</dbReference>
<reference evidence="7 8" key="1">
    <citation type="submission" date="2019-01" db="EMBL/GenBank/DDBJ databases">
        <title>Still something new to discover - new insights into E. coli phage diversity and taxonomy.</title>
        <authorList>
            <person name="Korf I.H.E."/>
            <person name="Adriaennsens E."/>
            <person name="Dreiseikelmann B."/>
            <person name="Kropinski A."/>
            <person name="Nimtz M."/>
            <person name="Meier-Kolthoff J.P."/>
            <person name="Rohde M."/>
            <person name="van Raaij M."/>
            <person name="Wittmann J."/>
        </authorList>
    </citation>
    <scope>NUCLEOTIDE SEQUENCE [LARGE SCALE GENOMIC DNA]</scope>
</reference>
<dbReference type="GO" id="GO:0003887">
    <property type="term" value="F:DNA-directed DNA polymerase activity"/>
    <property type="evidence" value="ECO:0007669"/>
    <property type="project" value="UniProtKB-KW"/>
</dbReference>
<dbReference type="InterPro" id="IPR004805">
    <property type="entry name" value="DnaE2/DnaE/PolC"/>
</dbReference>
<dbReference type="GO" id="GO:0006260">
    <property type="term" value="P:DNA replication"/>
    <property type="evidence" value="ECO:0007669"/>
    <property type="project" value="UniProtKB-KW"/>
</dbReference>
<dbReference type="Gene3D" id="3.20.20.140">
    <property type="entry name" value="Metal-dependent hydrolases"/>
    <property type="match status" value="1"/>
</dbReference>
<keyword evidence="8" id="KW-1185">Reference proteome</keyword>
<dbReference type="GO" id="GO:0008408">
    <property type="term" value="F:3'-5' exonuclease activity"/>
    <property type="evidence" value="ECO:0007669"/>
    <property type="project" value="InterPro"/>
</dbReference>
<evidence type="ECO:0000256" key="3">
    <source>
        <dbReference type="ARBA" id="ARBA00022705"/>
    </source>
</evidence>
<keyword evidence="3" id="KW-0235">DNA replication</keyword>
<dbReference type="Pfam" id="PF17657">
    <property type="entry name" value="DNA_pol3_finger"/>
    <property type="match status" value="1"/>
</dbReference>
<dbReference type="InterPro" id="IPR040982">
    <property type="entry name" value="DNA_pol3_finger"/>
</dbReference>
<evidence type="ECO:0000313" key="7">
    <source>
        <dbReference type="EMBL" id="QBQ77455.1"/>
    </source>
</evidence>
<dbReference type="NCBIfam" id="TIGR00594">
    <property type="entry name" value="polc"/>
    <property type="match status" value="1"/>
</dbReference>
<protein>
    <submittedName>
        <fullName evidence="7">Putative DNA polymerase III subunit alpha</fullName>
        <ecNumber evidence="7">2.7.7.7</ecNumber>
    </submittedName>
</protein>
<evidence type="ECO:0000313" key="8">
    <source>
        <dbReference type="Proteomes" id="UP000307322"/>
    </source>
</evidence>
<keyword evidence="4" id="KW-0239">DNA-directed DNA polymerase</keyword>
<dbReference type="Proteomes" id="UP000307322">
    <property type="component" value="Segment"/>
</dbReference>
<evidence type="ECO:0000256" key="2">
    <source>
        <dbReference type="ARBA" id="ARBA00022695"/>
    </source>
</evidence>
<feature type="domain" description="DNA polymerase III alpha subunit finger" evidence="6">
    <location>
        <begin position="519"/>
        <end position="663"/>
    </location>
</feature>
<evidence type="ECO:0000259" key="6">
    <source>
        <dbReference type="Pfam" id="PF17657"/>
    </source>
</evidence>
<dbReference type="InterPro" id="IPR011708">
    <property type="entry name" value="DNA_pol3_alpha_NTPase_dom"/>
</dbReference>